<name>A0ABS5SA33_9BACT</name>
<evidence type="ECO:0008006" key="3">
    <source>
        <dbReference type="Google" id="ProtNLM"/>
    </source>
</evidence>
<reference evidence="1 2" key="1">
    <citation type="submission" date="2021-05" db="EMBL/GenBank/DDBJ databases">
        <title>The draft genome of Geobacter luticola JCM 17780.</title>
        <authorList>
            <person name="Xu Z."/>
            <person name="Masuda Y."/>
            <person name="Itoh H."/>
            <person name="Senoo K."/>
        </authorList>
    </citation>
    <scope>NUCLEOTIDE SEQUENCE [LARGE SCALE GENOMIC DNA]</scope>
    <source>
        <strain evidence="1 2">JCM 17780</strain>
    </source>
</reference>
<dbReference type="Proteomes" id="UP000756860">
    <property type="component" value="Unassembled WGS sequence"/>
</dbReference>
<dbReference type="PROSITE" id="PS51257">
    <property type="entry name" value="PROKAR_LIPOPROTEIN"/>
    <property type="match status" value="1"/>
</dbReference>
<dbReference type="RefSeq" id="WP_214174180.1">
    <property type="nucleotide sequence ID" value="NZ_JAHCVK010000001.1"/>
</dbReference>
<protein>
    <recommendedName>
        <fullName evidence="3">Lipoprotein</fullName>
    </recommendedName>
</protein>
<comment type="caution">
    <text evidence="1">The sequence shown here is derived from an EMBL/GenBank/DDBJ whole genome shotgun (WGS) entry which is preliminary data.</text>
</comment>
<evidence type="ECO:0000313" key="2">
    <source>
        <dbReference type="Proteomes" id="UP000756860"/>
    </source>
</evidence>
<dbReference type="EMBL" id="JAHCVK010000001">
    <property type="protein sequence ID" value="MBT0652226.1"/>
    <property type="molecule type" value="Genomic_DNA"/>
</dbReference>
<keyword evidence="2" id="KW-1185">Reference proteome</keyword>
<gene>
    <name evidence="1" type="ORF">KI810_04105</name>
</gene>
<organism evidence="1 2">
    <name type="scientific">Geomobilimonas luticola</name>
    <dbReference type="NCBI Taxonomy" id="1114878"/>
    <lineage>
        <taxon>Bacteria</taxon>
        <taxon>Pseudomonadati</taxon>
        <taxon>Thermodesulfobacteriota</taxon>
        <taxon>Desulfuromonadia</taxon>
        <taxon>Geobacterales</taxon>
        <taxon>Geobacteraceae</taxon>
        <taxon>Geomobilimonas</taxon>
    </lineage>
</organism>
<evidence type="ECO:0000313" key="1">
    <source>
        <dbReference type="EMBL" id="MBT0652226.1"/>
    </source>
</evidence>
<proteinExistence type="predicted"/>
<accession>A0ABS5SA33</accession>
<sequence length="132" mass="15470">MWRSIIALLCLTALLTACETLYPYREQFDKSSRDYNKMVRWSELNQAAVNYADKATRSEYEKHLAAARGVKIADFRVKSVDYDEEKKSAEVLVEFDYYGPSGLTLRTVEDRQQWHYVEKDGWRLTSMPPAFQ</sequence>